<evidence type="ECO:0000256" key="4">
    <source>
        <dbReference type="ARBA" id="ARBA00022692"/>
    </source>
</evidence>
<feature type="compositionally biased region" description="Basic and acidic residues" evidence="7">
    <location>
        <begin position="79"/>
        <end position="96"/>
    </location>
</feature>
<dbReference type="NCBIfam" id="TIGR03927">
    <property type="entry name" value="T7SS_EssA_Firm"/>
    <property type="match status" value="1"/>
</dbReference>
<evidence type="ECO:0000256" key="7">
    <source>
        <dbReference type="SAM" id="MobiDB-lite"/>
    </source>
</evidence>
<dbReference type="AlphaFoldDB" id="A0A6I2M7C8"/>
<evidence type="ECO:0000313" key="9">
    <source>
        <dbReference type="EMBL" id="MRX54070.1"/>
    </source>
</evidence>
<evidence type="ECO:0000256" key="5">
    <source>
        <dbReference type="ARBA" id="ARBA00022989"/>
    </source>
</evidence>
<reference evidence="9 10" key="1">
    <citation type="submission" date="2019-11" db="EMBL/GenBank/DDBJ databases">
        <title>Bacillus idriensis genome.</title>
        <authorList>
            <person name="Konopka E.N."/>
            <person name="Newman J.D."/>
        </authorList>
    </citation>
    <scope>NUCLEOTIDE SEQUENCE [LARGE SCALE GENOMIC DNA]</scope>
    <source>
        <strain evidence="9 10">DSM 19097</strain>
    </source>
</reference>
<evidence type="ECO:0000256" key="1">
    <source>
        <dbReference type="ARBA" id="ARBA00004162"/>
    </source>
</evidence>
<keyword evidence="10" id="KW-1185">Reference proteome</keyword>
<gene>
    <name evidence="9" type="primary">essA</name>
    <name evidence="9" type="ORF">GJU41_08805</name>
</gene>
<evidence type="ECO:0000256" key="3">
    <source>
        <dbReference type="ARBA" id="ARBA00022475"/>
    </source>
</evidence>
<dbReference type="InterPro" id="IPR034026">
    <property type="entry name" value="EssA"/>
</dbReference>
<feature type="transmembrane region" description="Helical" evidence="8">
    <location>
        <begin position="149"/>
        <end position="168"/>
    </location>
</feature>
<evidence type="ECO:0000313" key="10">
    <source>
        <dbReference type="Proteomes" id="UP000441585"/>
    </source>
</evidence>
<dbReference type="InterPro" id="IPR018920">
    <property type="entry name" value="EssA/YueC"/>
</dbReference>
<evidence type="ECO:0000256" key="6">
    <source>
        <dbReference type="ARBA" id="ARBA00023136"/>
    </source>
</evidence>
<name>A0A6I2M7C8_9BACI</name>
<protein>
    <submittedName>
        <fullName evidence="9">Type VII secretion protein EssA</fullName>
    </submittedName>
</protein>
<keyword evidence="3" id="KW-1003">Cell membrane</keyword>
<organism evidence="9 10">
    <name type="scientific">Metabacillus idriensis</name>
    <dbReference type="NCBI Taxonomy" id="324768"/>
    <lineage>
        <taxon>Bacteria</taxon>
        <taxon>Bacillati</taxon>
        <taxon>Bacillota</taxon>
        <taxon>Bacilli</taxon>
        <taxon>Bacillales</taxon>
        <taxon>Bacillaceae</taxon>
        <taxon>Metabacillus</taxon>
    </lineage>
</organism>
<keyword evidence="4 8" id="KW-0812">Transmembrane</keyword>
<keyword evidence="5 8" id="KW-1133">Transmembrane helix</keyword>
<comment type="caution">
    <text evidence="9">The sequence shown here is derived from an EMBL/GenBank/DDBJ whole genome shotgun (WGS) entry which is preliminary data.</text>
</comment>
<keyword evidence="6 8" id="KW-0472">Membrane</keyword>
<feature type="region of interest" description="Disordered" evidence="7">
    <location>
        <begin position="79"/>
        <end position="99"/>
    </location>
</feature>
<accession>A0A6I2M7C8</accession>
<evidence type="ECO:0000256" key="2">
    <source>
        <dbReference type="ARBA" id="ARBA00008570"/>
    </source>
</evidence>
<sequence>MLLKTQTKRPIMNMPMKLKTVISFSLLLFIIVFTSGMRGNAETETNLEELDPNVYEEKELKENTEYLHEESLFEKRTTIPEEQKDLTFEKPSREEKDDLQEQLFTDYTKEKNTIKSKAEQLDLFSSSAEPSMSMTETVNSDTTQNSGLMMTYILLIAIGVILMLGLLIPKMTQSKKTN</sequence>
<comment type="similarity">
    <text evidence="2">Belongs to the EssA family.</text>
</comment>
<comment type="subcellular location">
    <subcellularLocation>
        <location evidence="1">Cell membrane</location>
        <topology evidence="1">Single-pass membrane protein</topology>
    </subcellularLocation>
</comment>
<evidence type="ECO:0000256" key="8">
    <source>
        <dbReference type="SAM" id="Phobius"/>
    </source>
</evidence>
<dbReference type="Pfam" id="PF10661">
    <property type="entry name" value="EssA"/>
    <property type="match status" value="1"/>
</dbReference>
<dbReference type="Proteomes" id="UP000441585">
    <property type="component" value="Unassembled WGS sequence"/>
</dbReference>
<proteinExistence type="inferred from homology"/>
<dbReference type="EMBL" id="WKKF01000002">
    <property type="protein sequence ID" value="MRX54070.1"/>
    <property type="molecule type" value="Genomic_DNA"/>
</dbReference>
<dbReference type="GO" id="GO:0005886">
    <property type="term" value="C:plasma membrane"/>
    <property type="evidence" value="ECO:0007669"/>
    <property type="project" value="UniProtKB-SubCell"/>
</dbReference>